<dbReference type="InterPro" id="IPR025420">
    <property type="entry name" value="DUF4143"/>
</dbReference>
<dbReference type="AlphaFoldDB" id="A0A1T2KTF9"/>
<dbReference type="InterPro" id="IPR027417">
    <property type="entry name" value="P-loop_NTPase"/>
</dbReference>
<evidence type="ECO:0000313" key="3">
    <source>
        <dbReference type="EMBL" id="OOZ36081.1"/>
    </source>
</evidence>
<proteinExistence type="predicted"/>
<dbReference type="Pfam" id="PF13173">
    <property type="entry name" value="AAA_14"/>
    <property type="match status" value="1"/>
</dbReference>
<evidence type="ECO:0000313" key="4">
    <source>
        <dbReference type="Proteomes" id="UP000190896"/>
    </source>
</evidence>
<name>A0A1T2KTF9_9GAMM</name>
<protein>
    <submittedName>
        <fullName evidence="3">AAA family ATPase</fullName>
    </submittedName>
</protein>
<feature type="domain" description="DUF4143" evidence="2">
    <location>
        <begin position="177"/>
        <end position="336"/>
    </location>
</feature>
<dbReference type="Proteomes" id="UP000190896">
    <property type="component" value="Unassembled WGS sequence"/>
</dbReference>
<feature type="domain" description="AAA" evidence="1">
    <location>
        <begin position="20"/>
        <end position="135"/>
    </location>
</feature>
<evidence type="ECO:0000259" key="2">
    <source>
        <dbReference type="Pfam" id="PF13635"/>
    </source>
</evidence>
<dbReference type="EMBL" id="MPRJ01000056">
    <property type="protein sequence ID" value="OOZ36081.1"/>
    <property type="molecule type" value="Genomic_DNA"/>
</dbReference>
<comment type="caution">
    <text evidence="3">The sequence shown here is derived from an EMBL/GenBank/DDBJ whole genome shotgun (WGS) entry which is preliminary data.</text>
</comment>
<dbReference type="InterPro" id="IPR041682">
    <property type="entry name" value="AAA_14"/>
</dbReference>
<dbReference type="PANTHER" id="PTHR43566:SF2">
    <property type="entry name" value="DUF4143 DOMAIN-CONTAINING PROTEIN"/>
    <property type="match status" value="1"/>
</dbReference>
<accession>A0A1T2KTF9</accession>
<organism evidence="3 4">
    <name type="scientific">Solemya velesiana gill symbiont</name>
    <dbReference type="NCBI Taxonomy" id="1918948"/>
    <lineage>
        <taxon>Bacteria</taxon>
        <taxon>Pseudomonadati</taxon>
        <taxon>Pseudomonadota</taxon>
        <taxon>Gammaproteobacteria</taxon>
        <taxon>sulfur-oxidizing symbionts</taxon>
    </lineage>
</organism>
<keyword evidence="4" id="KW-1185">Reference proteome</keyword>
<dbReference type="OrthoDB" id="9771844at2"/>
<reference evidence="3 4" key="1">
    <citation type="submission" date="2016-11" db="EMBL/GenBank/DDBJ databases">
        <title>Mixed transmission modes and dynamic genome evolution in an obligate animal-bacterial symbiosis.</title>
        <authorList>
            <person name="Russell S.L."/>
            <person name="Corbett-Detig R.B."/>
            <person name="Cavanaugh C.M."/>
        </authorList>
    </citation>
    <scope>NUCLEOTIDE SEQUENCE [LARGE SCALE GENOMIC DNA]</scope>
    <source>
        <strain evidence="3">Se-Cadez</strain>
    </source>
</reference>
<sequence length="399" mass="45211">MTYIPRNAESRLQHFASGYPVVVVTGPRQSGKSTLVRHAFPDHHYVSLEDLDQREFAETDPRGFLNQFSGSAILDEAQRCPALFSYLQTRVDERQQPGEFILTGSQQFGLLSGITQSLAGRAALLTLLPMTYGELQRSGKIGKNLDKILFDGAFPPIFDRGLESHPWHGNYVRTYLERDVRQLIKVQDLGTFQRFLKLCAGRTGQLLNLSSLANDCGITHNTAKAWISVLEASYIVHLLPPHHQNFNKRLVKTPKLYFLDTGLATWLLGIQNYEQLSTHVQRGALFETWVISELLKARYNSGETSNLYFWRDCSGHEVDLLIDHGTHPSPLEIKSGQTINKDYFKGLEFWQKLAGETAGKAWLVYGGDTRQIRSNVTVLPWHEINSEQIVDENTSHRSQ</sequence>
<dbReference type="RefSeq" id="WP_078487678.1">
    <property type="nucleotide sequence ID" value="NZ_MPRJ01000056.1"/>
</dbReference>
<dbReference type="Pfam" id="PF13635">
    <property type="entry name" value="DUF4143"/>
    <property type="match status" value="1"/>
</dbReference>
<evidence type="ECO:0000259" key="1">
    <source>
        <dbReference type="Pfam" id="PF13173"/>
    </source>
</evidence>
<dbReference type="PANTHER" id="PTHR43566">
    <property type="entry name" value="CONSERVED PROTEIN"/>
    <property type="match status" value="1"/>
</dbReference>
<dbReference type="SUPFAM" id="SSF52540">
    <property type="entry name" value="P-loop containing nucleoside triphosphate hydrolases"/>
    <property type="match status" value="1"/>
</dbReference>
<gene>
    <name evidence="3" type="ORF">BOW51_08965</name>
</gene>